<dbReference type="PROSITE" id="PS50977">
    <property type="entry name" value="HTH_TETR_2"/>
    <property type="match status" value="1"/>
</dbReference>
<name>A0ABS7U081_9BACT</name>
<dbReference type="InterPro" id="IPR001647">
    <property type="entry name" value="HTH_TetR"/>
</dbReference>
<accession>A0ABS7U081</accession>
<dbReference type="SUPFAM" id="SSF46689">
    <property type="entry name" value="Homeodomain-like"/>
    <property type="match status" value="1"/>
</dbReference>
<dbReference type="Pfam" id="PF00440">
    <property type="entry name" value="TetR_N"/>
    <property type="match status" value="1"/>
</dbReference>
<evidence type="ECO:0000256" key="2">
    <source>
        <dbReference type="PROSITE-ProRule" id="PRU00335"/>
    </source>
</evidence>
<feature type="DNA-binding region" description="H-T-H motif" evidence="2">
    <location>
        <begin position="34"/>
        <end position="53"/>
    </location>
</feature>
<dbReference type="PANTHER" id="PTHR30055">
    <property type="entry name" value="HTH-TYPE TRANSCRIPTIONAL REGULATOR RUTR"/>
    <property type="match status" value="1"/>
</dbReference>
<dbReference type="Proteomes" id="UP001139031">
    <property type="component" value="Unassembled WGS sequence"/>
</dbReference>
<feature type="domain" description="HTH tetR-type" evidence="3">
    <location>
        <begin position="11"/>
        <end position="71"/>
    </location>
</feature>
<proteinExistence type="predicted"/>
<comment type="caution">
    <text evidence="4">The sequence shown here is derived from an EMBL/GenBank/DDBJ whole genome shotgun (WGS) entry which is preliminary data.</text>
</comment>
<dbReference type="Gene3D" id="1.10.357.10">
    <property type="entry name" value="Tetracycline Repressor, domain 2"/>
    <property type="match status" value="1"/>
</dbReference>
<sequence>MGRPAAGSVTTATPERLLDAADAVFSQHGFRAARLEDIAAAAGIRRPSLLYHFPSKELLYNAVVRRTFQRLGAALTEAMLQPSSFSERFDAIIATYTRFLEEHPELARILVWELLDGQGPGRVVLLEQVVPLLDLCERFARIEGRREIRPRLPVRAAILQIASDLVLRTSAREFKTALWGDDDHARELARALFFPGPSNSGEQ</sequence>
<evidence type="ECO:0000313" key="5">
    <source>
        <dbReference type="Proteomes" id="UP001139031"/>
    </source>
</evidence>
<dbReference type="InterPro" id="IPR050109">
    <property type="entry name" value="HTH-type_TetR-like_transc_reg"/>
</dbReference>
<dbReference type="InterPro" id="IPR009057">
    <property type="entry name" value="Homeodomain-like_sf"/>
</dbReference>
<dbReference type="PRINTS" id="PR00455">
    <property type="entry name" value="HTHTETR"/>
</dbReference>
<protein>
    <submittedName>
        <fullName evidence="4">TetR family transcriptional regulator</fullName>
    </submittedName>
</protein>
<gene>
    <name evidence="4" type="ORF">K7C98_31905</name>
</gene>
<dbReference type="SUPFAM" id="SSF48498">
    <property type="entry name" value="Tetracyclin repressor-like, C-terminal domain"/>
    <property type="match status" value="1"/>
</dbReference>
<evidence type="ECO:0000259" key="3">
    <source>
        <dbReference type="PROSITE" id="PS50977"/>
    </source>
</evidence>
<evidence type="ECO:0000313" key="4">
    <source>
        <dbReference type="EMBL" id="MBZ5713859.1"/>
    </source>
</evidence>
<organism evidence="4 5">
    <name type="scientific">Nannocystis pusilla</name>
    <dbReference type="NCBI Taxonomy" id="889268"/>
    <lineage>
        <taxon>Bacteria</taxon>
        <taxon>Pseudomonadati</taxon>
        <taxon>Myxococcota</taxon>
        <taxon>Polyangia</taxon>
        <taxon>Nannocystales</taxon>
        <taxon>Nannocystaceae</taxon>
        <taxon>Nannocystis</taxon>
    </lineage>
</organism>
<dbReference type="InterPro" id="IPR036271">
    <property type="entry name" value="Tet_transcr_reg_TetR-rel_C_sf"/>
</dbReference>
<dbReference type="EMBL" id="JAIRAU010000044">
    <property type="protein sequence ID" value="MBZ5713859.1"/>
    <property type="molecule type" value="Genomic_DNA"/>
</dbReference>
<dbReference type="RefSeq" id="WP_224195593.1">
    <property type="nucleotide sequence ID" value="NZ_JAIRAU010000044.1"/>
</dbReference>
<keyword evidence="1 2" id="KW-0238">DNA-binding</keyword>
<evidence type="ECO:0000256" key="1">
    <source>
        <dbReference type="ARBA" id="ARBA00023125"/>
    </source>
</evidence>
<dbReference type="PANTHER" id="PTHR30055:SF226">
    <property type="entry name" value="HTH-TYPE TRANSCRIPTIONAL REGULATOR PKSA"/>
    <property type="match status" value="1"/>
</dbReference>
<keyword evidence="5" id="KW-1185">Reference proteome</keyword>
<reference evidence="4" key="1">
    <citation type="submission" date="2021-08" db="EMBL/GenBank/DDBJ databases">
        <authorList>
            <person name="Stevens D.C."/>
        </authorList>
    </citation>
    <scope>NUCLEOTIDE SEQUENCE</scope>
    <source>
        <strain evidence="4">DSM 53165</strain>
    </source>
</reference>